<keyword evidence="2" id="KW-1185">Reference proteome</keyword>
<dbReference type="AlphaFoldDB" id="A0A3M7SNG7"/>
<proteinExistence type="predicted"/>
<organism evidence="1 2">
    <name type="scientific">Brachionus plicatilis</name>
    <name type="common">Marine rotifer</name>
    <name type="synonym">Brachionus muelleri</name>
    <dbReference type="NCBI Taxonomy" id="10195"/>
    <lineage>
        <taxon>Eukaryota</taxon>
        <taxon>Metazoa</taxon>
        <taxon>Spiralia</taxon>
        <taxon>Gnathifera</taxon>
        <taxon>Rotifera</taxon>
        <taxon>Eurotatoria</taxon>
        <taxon>Monogononta</taxon>
        <taxon>Pseudotrocha</taxon>
        <taxon>Ploima</taxon>
        <taxon>Brachionidae</taxon>
        <taxon>Brachionus</taxon>
    </lineage>
</organism>
<reference evidence="1 2" key="1">
    <citation type="journal article" date="2018" name="Sci. Rep.">
        <title>Genomic signatures of local adaptation to the degree of environmental predictability in rotifers.</title>
        <authorList>
            <person name="Franch-Gras L."/>
            <person name="Hahn C."/>
            <person name="Garcia-Roger E.M."/>
            <person name="Carmona M.J."/>
            <person name="Serra M."/>
            <person name="Gomez A."/>
        </authorList>
    </citation>
    <scope>NUCLEOTIDE SEQUENCE [LARGE SCALE GENOMIC DNA]</scope>
    <source>
        <strain evidence="1">HYR1</strain>
    </source>
</reference>
<sequence>MSYSIFFDLTYYIKNTNALASCSLGSKKSDQKRDLIKYHSKKNAFLTNYFIHEVGQKYPNQKNFRLVGSKMTQSWLYEVESLEFSDDQKVFALEYDNARNDIKMLAIFKQIPERKKAKKGKKAHRHINLLIRSKRNKLKLTQRKNQTKKAHYVTLSSSDSRRTLFSQLETSAFINILVSMAFFDKKKIYTLFDLAV</sequence>
<protein>
    <submittedName>
        <fullName evidence="1">Uncharacterized protein</fullName>
    </submittedName>
</protein>
<comment type="caution">
    <text evidence="1">The sequence shown here is derived from an EMBL/GenBank/DDBJ whole genome shotgun (WGS) entry which is preliminary data.</text>
</comment>
<dbReference type="Proteomes" id="UP000276133">
    <property type="component" value="Unassembled WGS sequence"/>
</dbReference>
<evidence type="ECO:0000313" key="2">
    <source>
        <dbReference type="Proteomes" id="UP000276133"/>
    </source>
</evidence>
<gene>
    <name evidence="1" type="ORF">BpHYR1_027524</name>
</gene>
<dbReference type="EMBL" id="REGN01001051">
    <property type="protein sequence ID" value="RNA37374.1"/>
    <property type="molecule type" value="Genomic_DNA"/>
</dbReference>
<evidence type="ECO:0000313" key="1">
    <source>
        <dbReference type="EMBL" id="RNA37374.1"/>
    </source>
</evidence>
<accession>A0A3M7SNG7</accession>
<name>A0A3M7SNG7_BRAPC</name>